<dbReference type="GO" id="GO:0003723">
    <property type="term" value="F:RNA binding"/>
    <property type="evidence" value="ECO:0007669"/>
    <property type="project" value="InterPro"/>
</dbReference>
<dbReference type="AlphaFoldDB" id="A0A7J0EU44"/>
<comment type="caution">
    <text evidence="2">The sequence shown here is derived from an EMBL/GenBank/DDBJ whole genome shotgun (WGS) entry which is preliminary data.</text>
</comment>
<protein>
    <submittedName>
        <fullName evidence="2">Uncharacterized protein</fullName>
    </submittedName>
</protein>
<keyword evidence="3" id="KW-1185">Reference proteome</keyword>
<dbReference type="SUPFAM" id="SSF55895">
    <property type="entry name" value="Ribonuclease Rh-like"/>
    <property type="match status" value="1"/>
</dbReference>
<accession>A0A7J0EU44</accession>
<dbReference type="InterPro" id="IPR036430">
    <property type="entry name" value="RNase_T2-like_sf"/>
</dbReference>
<keyword evidence="1" id="KW-0732">Signal</keyword>
<reference evidence="2 3" key="1">
    <citation type="submission" date="2019-07" db="EMBL/GenBank/DDBJ databases">
        <title>De Novo Assembly of kiwifruit Actinidia rufa.</title>
        <authorList>
            <person name="Sugita-Konishi S."/>
            <person name="Sato K."/>
            <person name="Mori E."/>
            <person name="Abe Y."/>
            <person name="Kisaki G."/>
            <person name="Hamano K."/>
            <person name="Suezawa K."/>
            <person name="Otani M."/>
            <person name="Fukuda T."/>
            <person name="Manabe T."/>
            <person name="Gomi K."/>
            <person name="Tabuchi M."/>
            <person name="Akimitsu K."/>
            <person name="Kataoka I."/>
        </authorList>
    </citation>
    <scope>NUCLEOTIDE SEQUENCE [LARGE SCALE GENOMIC DNA]</scope>
    <source>
        <strain evidence="3">cv. Fuchu</strain>
    </source>
</reference>
<sequence>MKNSFPYSMMFILLVMSLSSDQPSPPPKSYKLVLQWPMSFCNTKERLVDPCHQAYPLEFSIHGLWGFDVSGKFHRESSVSQQGANGKL</sequence>
<dbReference type="GO" id="GO:0033897">
    <property type="term" value="F:ribonuclease T2 activity"/>
    <property type="evidence" value="ECO:0007669"/>
    <property type="project" value="InterPro"/>
</dbReference>
<feature type="signal peptide" evidence="1">
    <location>
        <begin position="1"/>
        <end position="20"/>
    </location>
</feature>
<evidence type="ECO:0000313" key="2">
    <source>
        <dbReference type="EMBL" id="GFY89918.1"/>
    </source>
</evidence>
<organism evidence="2 3">
    <name type="scientific">Actinidia rufa</name>
    <dbReference type="NCBI Taxonomy" id="165716"/>
    <lineage>
        <taxon>Eukaryota</taxon>
        <taxon>Viridiplantae</taxon>
        <taxon>Streptophyta</taxon>
        <taxon>Embryophyta</taxon>
        <taxon>Tracheophyta</taxon>
        <taxon>Spermatophyta</taxon>
        <taxon>Magnoliopsida</taxon>
        <taxon>eudicotyledons</taxon>
        <taxon>Gunneridae</taxon>
        <taxon>Pentapetalae</taxon>
        <taxon>asterids</taxon>
        <taxon>Ericales</taxon>
        <taxon>Actinidiaceae</taxon>
        <taxon>Actinidia</taxon>
    </lineage>
</organism>
<dbReference type="Gene3D" id="3.90.730.10">
    <property type="entry name" value="Ribonuclease T2-like"/>
    <property type="match status" value="1"/>
</dbReference>
<dbReference type="OrthoDB" id="1884050at2759"/>
<gene>
    <name evidence="2" type="ORF">Acr_07g0001150</name>
</gene>
<feature type="chain" id="PRO_5029755053" evidence="1">
    <location>
        <begin position="21"/>
        <end position="88"/>
    </location>
</feature>
<evidence type="ECO:0000256" key="1">
    <source>
        <dbReference type="SAM" id="SignalP"/>
    </source>
</evidence>
<name>A0A7J0EU44_9ERIC</name>
<evidence type="ECO:0000313" key="3">
    <source>
        <dbReference type="Proteomes" id="UP000585474"/>
    </source>
</evidence>
<proteinExistence type="predicted"/>
<dbReference type="Proteomes" id="UP000585474">
    <property type="component" value="Unassembled WGS sequence"/>
</dbReference>
<dbReference type="EMBL" id="BJWL01000007">
    <property type="protein sequence ID" value="GFY89918.1"/>
    <property type="molecule type" value="Genomic_DNA"/>
</dbReference>